<proteinExistence type="predicted"/>
<evidence type="ECO:0000313" key="1">
    <source>
        <dbReference type="EMBL" id="KAH9803141.1"/>
    </source>
</evidence>
<accession>A0ACB8NZ51</accession>
<dbReference type="EMBL" id="CM039170">
    <property type="protein sequence ID" value="KAH9803141.1"/>
    <property type="molecule type" value="Genomic_DNA"/>
</dbReference>
<evidence type="ECO:0000313" key="2">
    <source>
        <dbReference type="Proteomes" id="UP000829398"/>
    </source>
</evidence>
<gene>
    <name evidence="1" type="ORF">KPL71_001656</name>
</gene>
<name>A0ACB8NZ51_CITSI</name>
<protein>
    <submittedName>
        <fullName evidence="1">Receptor-like serine/threonine-protein kinase SD1-8</fullName>
    </submittedName>
</protein>
<reference evidence="2" key="1">
    <citation type="journal article" date="2023" name="Hortic. Res.">
        <title>A chromosome-level phased genome enabling allele-level studies in sweet orange: a case study on citrus Huanglongbing tolerance.</title>
        <authorList>
            <person name="Wu B."/>
            <person name="Yu Q."/>
            <person name="Deng Z."/>
            <person name="Duan Y."/>
            <person name="Luo F."/>
            <person name="Gmitter F. Jr."/>
        </authorList>
    </citation>
    <scope>NUCLEOTIDE SEQUENCE [LARGE SCALE GENOMIC DNA]</scope>
    <source>
        <strain evidence="2">cv. Valencia</strain>
    </source>
</reference>
<dbReference type="Proteomes" id="UP000829398">
    <property type="component" value="Chromosome 1"/>
</dbReference>
<comment type="caution">
    <text evidence="1">The sequence shown here is derived from an EMBL/GenBank/DDBJ whole genome shotgun (WGS) entry which is preliminary data.</text>
</comment>
<keyword evidence="2" id="KW-1185">Reference proteome</keyword>
<sequence>MVEQVTLTRWYELDQITPTRYNEVEQITLTRWCELEQMTMWYELEQITSTRCYEVEQITSTRCYEVEQITSTRCYEVEQITSTRCYEVLIDRQLEDYMLMNVLLILLVFLSESSFASDTITSSQSLSDGRTLVSKEGSFELGFFSPDGQSCFNSQNKSVVWSANLSKEVRIPVVLQLLDSGNLVLRGERDGGSETYLWQSFDYPSDTLLPGMKLGWDLKTGLERRITSWKSPDDPSPGNFTWAVERQDNPELMMWKGSRKFQRSGPWNGLKFSATSLRPNPIFNFSFVSNEDELYFTIDLIDKAVFSRIVMNQTLYLRQRFTWDKATQSWELDLCDTYALCGAYGICIISGMPVCQCLKGFKQKSRGYVDWSQGCVRDKSLNYSRQDGFIKFTAMKLPDATRSWVSKSMNLNECWEKCLDDSSCMAYTNSYIRGEGSGCAMWFGELIDMRDFPDAGQDLYIRMSASEIEYADQGAKSKPTTKIVVIVVPTAALLAAVLIAGYLIHKRRRNIVVNIIQYFRENRNMDLELPLFELATIANATDNFSINNKLGEDQERCKILDWSKRFHIICGTARGVMYLHQDSKLRIIHRDLKASNVLLDQDMNPKISDFGLARAFGGDETEGNTKRVIGTYGYMAPEYASDGQFSVKSDVFSFGILLLEIISGKKNRGFYHSDNKLNLIGHSLRLEWAFLLPLSLRSQKWIRDAGGFTGVNPPMPKELPIWSSVYWDGPEVPFSVWGDFYLSVGLYEHIHCISGLTSRLASYNVLSVPVYSRKLIAYESDEETEDSSLNLSIPTDFLHPSSSVGPSHGRDTLEYPRLLATSPSSELELVGNRGGPASGSGENHSSGGVGVPEEVGDGEGSSSEASRPPKKRNLGHKEILLVVPGKCDVPSRPPRGYVTMHLESFKLGARLSLQRYFAKILGGMHLAPGQLHPNGWRVLSAMYVLWERCGSEEPSLVEVKHLYQRRSSPKEAGWYYFMSSSAKRKPITGFPSSCKNWKNKLFFAGGKWCTAARSLGGDIYLPTHFVTPESWGLVKDLEDRPLLQVKTALVNASTCQDLLSPTNLVCSGLVDIAAGMDNKILSAMTRKRGRAPSSSSNPPPLPKKANVGQPKVSVPTLPLPPPRKNGGEKVSDKSPEISIQSGDRSSPLPSRDQGDYLSPYQKDYGKSVGPKMVKDIESMNLSELAGSLQRVSFKLATLVSCYKNRSIRHERRLQADNQDLKKKAESADRSKEKLLDLHKQIMDLEEKLAMAESTSVKLENELGDLKSDLQATQSERDTLKTTLEGEIKSLNEQLAEAKGKSADVDDRLDAEYNSGVGFCYKCIMFVLKEEYPELNMSKLEDGVQKYMAEVDQGNKEQGDQDQVKAPLGGVQAAEAGDRAPEVGQGSLPPPLDVADPLLPEIADPSTVEAANPHNL</sequence>
<organism evidence="1 2">
    <name type="scientific">Citrus sinensis</name>
    <name type="common">Sweet orange</name>
    <name type="synonym">Citrus aurantium var. sinensis</name>
    <dbReference type="NCBI Taxonomy" id="2711"/>
    <lineage>
        <taxon>Eukaryota</taxon>
        <taxon>Viridiplantae</taxon>
        <taxon>Streptophyta</taxon>
        <taxon>Embryophyta</taxon>
        <taxon>Tracheophyta</taxon>
        <taxon>Spermatophyta</taxon>
        <taxon>Magnoliopsida</taxon>
        <taxon>eudicotyledons</taxon>
        <taxon>Gunneridae</taxon>
        <taxon>Pentapetalae</taxon>
        <taxon>rosids</taxon>
        <taxon>malvids</taxon>
        <taxon>Sapindales</taxon>
        <taxon>Rutaceae</taxon>
        <taxon>Aurantioideae</taxon>
        <taxon>Citrus</taxon>
    </lineage>
</organism>